<sequence>MFRVLFDIATYCGSVGLLECAVRVNAGFVRAFASRLAPTFEMHSKVGASLLAKESVGTLMYSALAKHLHRTLLDLLFSQIFLVGREKPQMPIGVLQRSTAITVKLILDLRHHGCPGIQRPLE</sequence>
<protein>
    <submittedName>
        <fullName evidence="1">Uncharacterized protein</fullName>
    </submittedName>
</protein>
<comment type="caution">
    <text evidence="1">The sequence shown here is derived from an EMBL/GenBank/DDBJ whole genome shotgun (WGS) entry which is preliminary data.</text>
</comment>
<dbReference type="EMBL" id="CABVIJ010000004">
    <property type="protein sequence ID" value="VVO65017.1"/>
    <property type="molecule type" value="Genomic_DNA"/>
</dbReference>
<evidence type="ECO:0000313" key="1">
    <source>
        <dbReference type="EMBL" id="VVO65017.1"/>
    </source>
</evidence>
<organism evidence="1 2">
    <name type="scientific">Pseudomonas fluorescens</name>
    <dbReference type="NCBI Taxonomy" id="294"/>
    <lineage>
        <taxon>Bacteria</taxon>
        <taxon>Pseudomonadati</taxon>
        <taxon>Pseudomonadota</taxon>
        <taxon>Gammaproteobacteria</taxon>
        <taxon>Pseudomonadales</taxon>
        <taxon>Pseudomonadaceae</taxon>
        <taxon>Pseudomonas</taxon>
    </lineage>
</organism>
<dbReference type="Proteomes" id="UP000325779">
    <property type="component" value="Unassembled WGS sequence"/>
</dbReference>
<dbReference type="AlphaFoldDB" id="A0ABD7VB63"/>
<gene>
    <name evidence="1" type="ORF">PS732_01020</name>
</gene>
<name>A0ABD7VB63_PSEFL</name>
<evidence type="ECO:0000313" key="2">
    <source>
        <dbReference type="Proteomes" id="UP000325779"/>
    </source>
</evidence>
<accession>A0ABD7VB63</accession>
<reference evidence="1 2" key="1">
    <citation type="submission" date="2019-09" db="EMBL/GenBank/DDBJ databases">
        <authorList>
            <person name="Chandra G."/>
            <person name="Truman W A."/>
        </authorList>
    </citation>
    <scope>NUCLEOTIDE SEQUENCE [LARGE SCALE GENOMIC DNA]</scope>
    <source>
        <strain evidence="1">PS732</strain>
    </source>
</reference>
<proteinExistence type="predicted"/>